<dbReference type="AlphaFoldDB" id="A0A6G1BRY4"/>
<evidence type="ECO:0000313" key="5">
    <source>
        <dbReference type="Proteomes" id="UP000479710"/>
    </source>
</evidence>
<proteinExistence type="inferred from homology"/>
<dbReference type="OrthoDB" id="1917992at2759"/>
<dbReference type="Proteomes" id="UP000479710">
    <property type="component" value="Unassembled WGS sequence"/>
</dbReference>
<feature type="region of interest" description="Disordered" evidence="3">
    <location>
        <begin position="83"/>
        <end position="107"/>
    </location>
</feature>
<evidence type="ECO:0000256" key="1">
    <source>
        <dbReference type="ARBA" id="ARBA00005921"/>
    </source>
</evidence>
<dbReference type="PANTHER" id="PTHR31580">
    <property type="entry name" value="FILAMENT-LIKE PLANT PROTEIN 4"/>
    <property type="match status" value="1"/>
</dbReference>
<accession>A0A6G1BRY4</accession>
<gene>
    <name evidence="4" type="ORF">E2562_004228</name>
</gene>
<organism evidence="4 5">
    <name type="scientific">Oryza meyeriana var. granulata</name>
    <dbReference type="NCBI Taxonomy" id="110450"/>
    <lineage>
        <taxon>Eukaryota</taxon>
        <taxon>Viridiplantae</taxon>
        <taxon>Streptophyta</taxon>
        <taxon>Embryophyta</taxon>
        <taxon>Tracheophyta</taxon>
        <taxon>Spermatophyta</taxon>
        <taxon>Magnoliopsida</taxon>
        <taxon>Liliopsida</taxon>
        <taxon>Poales</taxon>
        <taxon>Poaceae</taxon>
        <taxon>BOP clade</taxon>
        <taxon>Oryzoideae</taxon>
        <taxon>Oryzeae</taxon>
        <taxon>Oryzinae</taxon>
        <taxon>Oryza</taxon>
        <taxon>Oryza meyeriana</taxon>
    </lineage>
</organism>
<evidence type="ECO:0000256" key="2">
    <source>
        <dbReference type="ARBA" id="ARBA00023054"/>
    </source>
</evidence>
<dbReference type="Pfam" id="PF05911">
    <property type="entry name" value="FPP"/>
    <property type="match status" value="1"/>
</dbReference>
<sequence>MLEISIASKKLIECQETILNLGKQLKALASPKDAILFDKVVHTSVQSERKPWSQSLNEMLAMDEGGFDNLSSPKTKEIICTEIRSRHERSSSADNGGDDSVTCSSHPMPVAPSVKPYGMNGACKNEAALRVVALLPSKQKGNTNLLMRILTGRRKEAMTKPNIVASA</sequence>
<evidence type="ECO:0000313" key="4">
    <source>
        <dbReference type="EMBL" id="KAF0890730.1"/>
    </source>
</evidence>
<dbReference type="EMBL" id="SPHZ02000011">
    <property type="protein sequence ID" value="KAF0890730.1"/>
    <property type="molecule type" value="Genomic_DNA"/>
</dbReference>
<reference evidence="4 5" key="1">
    <citation type="submission" date="2019-11" db="EMBL/GenBank/DDBJ databases">
        <title>Whole genome sequence of Oryza granulata.</title>
        <authorList>
            <person name="Li W."/>
        </authorList>
    </citation>
    <scope>NUCLEOTIDE SEQUENCE [LARGE SCALE GENOMIC DNA]</scope>
    <source>
        <strain evidence="5">cv. Menghai</strain>
        <tissue evidence="4">Leaf</tissue>
    </source>
</reference>
<dbReference type="InterPro" id="IPR008587">
    <property type="entry name" value="FPP_plant"/>
</dbReference>
<name>A0A6G1BRY4_9ORYZ</name>
<protein>
    <submittedName>
        <fullName evidence="4">Uncharacterized protein</fullName>
    </submittedName>
</protein>
<keyword evidence="5" id="KW-1185">Reference proteome</keyword>
<comment type="caution">
    <text evidence="4">The sequence shown here is derived from an EMBL/GenBank/DDBJ whole genome shotgun (WGS) entry which is preliminary data.</text>
</comment>
<keyword evidence="2" id="KW-0175">Coiled coil</keyword>
<dbReference type="PANTHER" id="PTHR31580:SF22">
    <property type="entry name" value="FILAMENT-LIKE PLANT PROTEIN 7"/>
    <property type="match status" value="1"/>
</dbReference>
<evidence type="ECO:0000256" key="3">
    <source>
        <dbReference type="SAM" id="MobiDB-lite"/>
    </source>
</evidence>
<comment type="similarity">
    <text evidence="1">Belongs to the FPP family.</text>
</comment>